<dbReference type="EMBL" id="JBBJCI010000140">
    <property type="protein sequence ID" value="KAK7242833.1"/>
    <property type="molecule type" value="Genomic_DNA"/>
</dbReference>
<evidence type="ECO:0000256" key="3">
    <source>
        <dbReference type="ARBA" id="ARBA00022741"/>
    </source>
</evidence>
<keyword evidence="4" id="KW-0342">GTP-binding</keyword>
<gene>
    <name evidence="9" type="ORF">SO694_0001536</name>
</gene>
<evidence type="ECO:0000259" key="8">
    <source>
        <dbReference type="PROSITE" id="PS00300"/>
    </source>
</evidence>
<dbReference type="PANTHER" id="PTHR43134:SF7">
    <property type="entry name" value="CELL DIVISION PROTEIN FTSY HOMOLOG, CHLOROPLASTIC"/>
    <property type="match status" value="1"/>
</dbReference>
<comment type="similarity">
    <text evidence="2">Belongs to the GTP-binding SRP family.</text>
</comment>
<dbReference type="Gene3D" id="3.40.50.300">
    <property type="entry name" value="P-loop containing nucleotide triphosphate hydrolases"/>
    <property type="match status" value="2"/>
</dbReference>
<feature type="region of interest" description="Disordered" evidence="7">
    <location>
        <begin position="438"/>
        <end position="476"/>
    </location>
</feature>
<name>A0ABR1G2N5_AURAN</name>
<dbReference type="InterPro" id="IPR036225">
    <property type="entry name" value="SRP/SRP_N"/>
</dbReference>
<dbReference type="InterPro" id="IPR013822">
    <property type="entry name" value="Signal_recog_particl_SRP54_hlx"/>
</dbReference>
<keyword evidence="10" id="KW-1185">Reference proteome</keyword>
<protein>
    <submittedName>
        <fullName evidence="9">7S RNA binding protein</fullName>
    </submittedName>
</protein>
<dbReference type="PROSITE" id="PS00300">
    <property type="entry name" value="SRP54"/>
    <property type="match status" value="1"/>
</dbReference>
<keyword evidence="5" id="KW-0472">Membrane</keyword>
<evidence type="ECO:0000256" key="2">
    <source>
        <dbReference type="ARBA" id="ARBA00008531"/>
    </source>
</evidence>
<dbReference type="SMART" id="SM00382">
    <property type="entry name" value="AAA"/>
    <property type="match status" value="1"/>
</dbReference>
<dbReference type="Proteomes" id="UP001363151">
    <property type="component" value="Unassembled WGS sequence"/>
</dbReference>
<evidence type="ECO:0000256" key="5">
    <source>
        <dbReference type="ARBA" id="ARBA00023136"/>
    </source>
</evidence>
<accession>A0ABR1G2N5</accession>
<dbReference type="SMART" id="SM00962">
    <property type="entry name" value="SRP54"/>
    <property type="match status" value="1"/>
</dbReference>
<feature type="region of interest" description="Disordered" evidence="7">
    <location>
        <begin position="370"/>
        <end position="390"/>
    </location>
</feature>
<evidence type="ECO:0000256" key="6">
    <source>
        <dbReference type="ARBA" id="ARBA00023170"/>
    </source>
</evidence>
<dbReference type="InterPro" id="IPR042101">
    <property type="entry name" value="SRP54_N_sf"/>
</dbReference>
<dbReference type="Gene3D" id="1.20.120.140">
    <property type="entry name" value="Signal recognition particle SRP54, nucleotide-binding domain"/>
    <property type="match status" value="1"/>
</dbReference>
<keyword evidence="6" id="KW-0675">Receptor</keyword>
<dbReference type="SMART" id="SM00963">
    <property type="entry name" value="SRP54_N"/>
    <property type="match status" value="1"/>
</dbReference>
<sequence>MVFDFFQKASDDFGSFLEQKAKDDALALAKFTAGLEKSRDQFGKDLKAIFGGAAGANLDDTVDALEDALLSADIGAATTTTILEDVRAVAEARGEYAEADVTAILRGRMAETLTKAGDGALRKAPAGPTVILVIGANGMGKTTTIGKLAMRLRVEGGQRVLLAACDTFRAAAVGQLDEWAKRAAVDIVVPDAGVESPSAACYKALDVALGVAEVDESFRHSDLADDDGDAPAGPYDVLIVDTSGRLSNNAALNEELKKIRRTIDKRAPGAPHDTLLVVDAAVGRNAVDMARAWQADVGVSGLAVTKLDGTARAGFVVSVVEDLGIPVKLVGVGEALDDLRDFDVDAFLDSLLDVDARSVDDLKQRFAALSSSERPAARQRPPPPPPPVALGGIRARAMGSKVRQRGGVTLNGLLRLFVVAAAAGTLFLLATSLGASHTASDPAPAGAAPPPSKTTTVALRGAEKKAKKDKPQKDCAEPPCVPSFWAPTDISGVEHGDPRVTLCKLKFDGYWRQPSKTPMFRDLQTASKCGKGKSGRLGELYDDLKSKGVTPLTPAGFVFHESRVGSTLVANMLASVPTNLVYSESSPPPVVLNHCRSCGKQRQRDLLRKLVGLMGASTFHTHLFFKFQSITVPNMKVLLDAFPKTPWIFIYRDPVQTMMSHFKGGTGSGPCLREQRQPRQATLDLLHMTANEARKAAKESYCAAHLGMLTSAALDADAASDVGLLVNYEALPGGVMGYVLPKHFGVDLAPVDLSRMAAAGGIYSKARDKRGLQGAWASDSKAKEDASTPKIRDAAAEFLAPTFEAAKAATLAKTGGDDLLHFKDYAPPSAR</sequence>
<comment type="caution">
    <text evidence="9">The sequence shown here is derived from an EMBL/GenBank/DDBJ whole genome shotgun (WGS) entry which is preliminary data.</text>
</comment>
<dbReference type="SUPFAM" id="SSF47364">
    <property type="entry name" value="Domain of the SRP/SRP receptor G-proteins"/>
    <property type="match status" value="1"/>
</dbReference>
<dbReference type="Pfam" id="PF02881">
    <property type="entry name" value="SRP54_N"/>
    <property type="match status" value="1"/>
</dbReference>
<organism evidence="9 10">
    <name type="scientific">Aureococcus anophagefferens</name>
    <name type="common">Harmful bloom alga</name>
    <dbReference type="NCBI Taxonomy" id="44056"/>
    <lineage>
        <taxon>Eukaryota</taxon>
        <taxon>Sar</taxon>
        <taxon>Stramenopiles</taxon>
        <taxon>Ochrophyta</taxon>
        <taxon>Pelagophyceae</taxon>
        <taxon>Pelagomonadales</taxon>
        <taxon>Pelagomonadaceae</taxon>
        <taxon>Aureococcus</taxon>
    </lineage>
</organism>
<feature type="compositionally biased region" description="Basic and acidic residues" evidence="7">
    <location>
        <begin position="461"/>
        <end position="476"/>
    </location>
</feature>
<evidence type="ECO:0000256" key="7">
    <source>
        <dbReference type="SAM" id="MobiDB-lite"/>
    </source>
</evidence>
<evidence type="ECO:0000313" key="10">
    <source>
        <dbReference type="Proteomes" id="UP001363151"/>
    </source>
</evidence>
<evidence type="ECO:0000256" key="1">
    <source>
        <dbReference type="ARBA" id="ARBA00004170"/>
    </source>
</evidence>
<evidence type="ECO:0000313" key="9">
    <source>
        <dbReference type="EMBL" id="KAK7242833.1"/>
    </source>
</evidence>
<keyword evidence="3" id="KW-0547">Nucleotide-binding</keyword>
<dbReference type="Pfam" id="PF00448">
    <property type="entry name" value="SRP54"/>
    <property type="match status" value="2"/>
</dbReference>
<dbReference type="SUPFAM" id="SSF52540">
    <property type="entry name" value="P-loop containing nucleoside triphosphate hydrolases"/>
    <property type="match status" value="2"/>
</dbReference>
<dbReference type="InterPro" id="IPR000897">
    <property type="entry name" value="SRP54_GTPase_dom"/>
</dbReference>
<feature type="domain" description="SRP54-type proteins GTP-binding" evidence="8">
    <location>
        <begin position="326"/>
        <end position="339"/>
    </location>
</feature>
<dbReference type="InterPro" id="IPR027417">
    <property type="entry name" value="P-loop_NTPase"/>
</dbReference>
<dbReference type="InterPro" id="IPR003593">
    <property type="entry name" value="AAA+_ATPase"/>
</dbReference>
<reference evidence="9 10" key="1">
    <citation type="submission" date="2024-03" db="EMBL/GenBank/DDBJ databases">
        <title>Aureococcus anophagefferens CCMP1851 and Kratosvirus quantuckense: Draft genome of a second virus-susceptible host strain in the model system.</title>
        <authorList>
            <person name="Chase E."/>
            <person name="Truchon A.R."/>
            <person name="Schepens W."/>
            <person name="Wilhelm S.W."/>
        </authorList>
    </citation>
    <scope>NUCLEOTIDE SEQUENCE [LARGE SCALE GENOMIC DNA]</scope>
    <source>
        <strain evidence="9 10">CCMP1851</strain>
    </source>
</reference>
<comment type="subcellular location">
    <subcellularLocation>
        <location evidence="1">Membrane</location>
        <topology evidence="1">Peripheral membrane protein</topology>
    </subcellularLocation>
</comment>
<evidence type="ECO:0000256" key="4">
    <source>
        <dbReference type="ARBA" id="ARBA00023134"/>
    </source>
</evidence>
<proteinExistence type="inferred from homology"/>
<dbReference type="PANTHER" id="PTHR43134">
    <property type="entry name" value="SIGNAL RECOGNITION PARTICLE RECEPTOR SUBUNIT ALPHA"/>
    <property type="match status" value="1"/>
</dbReference>